<accession>A0A0B1Z340</accession>
<dbReference type="Proteomes" id="UP000030949">
    <property type="component" value="Unassembled WGS sequence"/>
</dbReference>
<dbReference type="OrthoDB" id="9799053at2"/>
<evidence type="ECO:0000313" key="2">
    <source>
        <dbReference type="EMBL" id="KHK65484.1"/>
    </source>
</evidence>
<reference evidence="3" key="1">
    <citation type="submission" date="2015-03" db="EMBL/GenBank/DDBJ databases">
        <title>Pseudomonas frederiksbergensis hydrocarbon degrader.</title>
        <authorList>
            <person name="Brown L.M."/>
            <person name="Ruiz O.N."/>
            <person name="Mueller S."/>
            <person name="Gunasekera T.S."/>
        </authorList>
    </citation>
    <scope>NUCLEOTIDE SEQUENCE [LARGE SCALE GENOMIC DNA]</scope>
    <source>
        <strain evidence="3">SI8</strain>
    </source>
</reference>
<sequence length="235" mass="25193">MLEPTAVLLAHANGTPASTVFTRGSLGANDPFDRQIAYIGTDDMAAGIVQASGRFSVDAYPYSETIVVHAGCVTLQSQDHSLELNPGDSAVIARGTSVRIEAQPGSFWAFCADIQPVEVGSMGLTALPPHTLLSPSTPPPEEFLLSPTPQCRSNNLFVEDATNLRIGIWDSTPYIRKARPHTMHELMHLLEGSVVLHLANGTGLVVNTGDTVFVAKGAPCAWKSSVYVRKFYVCK</sequence>
<dbReference type="PANTHER" id="PTHR40943">
    <property type="entry name" value="CYTOPLASMIC PROTEIN-RELATED"/>
    <property type="match status" value="1"/>
</dbReference>
<evidence type="ECO:0000313" key="3">
    <source>
        <dbReference type="Proteomes" id="UP000030949"/>
    </source>
</evidence>
<dbReference type="SUPFAM" id="SSF51182">
    <property type="entry name" value="RmlC-like cupins"/>
    <property type="match status" value="2"/>
</dbReference>
<gene>
    <name evidence="2" type="ORF">JZ00_06285</name>
</gene>
<dbReference type="EMBL" id="JQGJ01000003">
    <property type="protein sequence ID" value="KHK65484.1"/>
    <property type="molecule type" value="Genomic_DNA"/>
</dbReference>
<feature type="domain" description="(S)-ureidoglycine aminohydrolase cupin" evidence="1">
    <location>
        <begin position="164"/>
        <end position="232"/>
    </location>
</feature>
<evidence type="ECO:0000259" key="1">
    <source>
        <dbReference type="Pfam" id="PF05899"/>
    </source>
</evidence>
<dbReference type="InterPro" id="IPR011051">
    <property type="entry name" value="RmlC_Cupin_sf"/>
</dbReference>
<dbReference type="AlphaFoldDB" id="A0A0B1Z340"/>
<comment type="caution">
    <text evidence="2">The sequence shown here is derived from an EMBL/GenBank/DDBJ whole genome shotgun (WGS) entry which is preliminary data.</text>
</comment>
<dbReference type="Pfam" id="PF05899">
    <property type="entry name" value="Cupin_3"/>
    <property type="match status" value="1"/>
</dbReference>
<organism evidence="2 3">
    <name type="scientific">Pseudomonas frederiksbergensis</name>
    <dbReference type="NCBI Taxonomy" id="104087"/>
    <lineage>
        <taxon>Bacteria</taxon>
        <taxon>Pseudomonadati</taxon>
        <taxon>Pseudomonadota</taxon>
        <taxon>Gammaproteobacteria</taxon>
        <taxon>Pseudomonadales</taxon>
        <taxon>Pseudomonadaceae</taxon>
        <taxon>Pseudomonas</taxon>
    </lineage>
</organism>
<dbReference type="InterPro" id="IPR014710">
    <property type="entry name" value="RmlC-like_jellyroll"/>
</dbReference>
<dbReference type="Gene3D" id="2.60.120.10">
    <property type="entry name" value="Jelly Rolls"/>
    <property type="match status" value="2"/>
</dbReference>
<dbReference type="PANTHER" id="PTHR40943:SF1">
    <property type="entry name" value="CYTOPLASMIC PROTEIN"/>
    <property type="match status" value="1"/>
</dbReference>
<proteinExistence type="predicted"/>
<name>A0A0B1Z340_9PSED</name>
<dbReference type="RefSeq" id="WP_039589647.1">
    <property type="nucleotide sequence ID" value="NZ_JQGJ02000005.1"/>
</dbReference>
<dbReference type="InterPro" id="IPR008579">
    <property type="entry name" value="UGlyAH_Cupin_dom"/>
</dbReference>
<protein>
    <submittedName>
        <fullName evidence="2">Cupin</fullName>
    </submittedName>
</protein>